<dbReference type="Pfam" id="PF18962">
    <property type="entry name" value="Por_Secre_tail"/>
    <property type="match status" value="1"/>
</dbReference>
<keyword evidence="4" id="KW-1185">Reference proteome</keyword>
<dbReference type="InterPro" id="IPR054215">
    <property type="entry name" value="DUF6923"/>
</dbReference>
<evidence type="ECO:0000259" key="1">
    <source>
        <dbReference type="Pfam" id="PF18962"/>
    </source>
</evidence>
<dbReference type="SUPFAM" id="SSF63825">
    <property type="entry name" value="YWTD domain"/>
    <property type="match status" value="1"/>
</dbReference>
<proteinExistence type="predicted"/>
<evidence type="ECO:0000313" key="4">
    <source>
        <dbReference type="Proteomes" id="UP000241964"/>
    </source>
</evidence>
<feature type="domain" description="DUF6923" evidence="2">
    <location>
        <begin position="552"/>
        <end position="748"/>
    </location>
</feature>
<protein>
    <submittedName>
        <fullName evidence="3">Putative secreted protein (Por secretion system target)</fullName>
    </submittedName>
</protein>
<dbReference type="Pfam" id="PF21959">
    <property type="entry name" value="DUF6923"/>
    <property type="match status" value="1"/>
</dbReference>
<comment type="caution">
    <text evidence="3">The sequence shown here is derived from an EMBL/GenBank/DDBJ whole genome shotgun (WGS) entry which is preliminary data.</text>
</comment>
<evidence type="ECO:0000313" key="3">
    <source>
        <dbReference type="EMBL" id="PSL31594.1"/>
    </source>
</evidence>
<organism evidence="3 4">
    <name type="scientific">Dyadobacter jiangsuensis</name>
    <dbReference type="NCBI Taxonomy" id="1591085"/>
    <lineage>
        <taxon>Bacteria</taxon>
        <taxon>Pseudomonadati</taxon>
        <taxon>Bacteroidota</taxon>
        <taxon>Cytophagia</taxon>
        <taxon>Cytophagales</taxon>
        <taxon>Spirosomataceae</taxon>
        <taxon>Dyadobacter</taxon>
    </lineage>
</organism>
<dbReference type="AlphaFoldDB" id="A0A2P8GC86"/>
<evidence type="ECO:0000259" key="2">
    <source>
        <dbReference type="Pfam" id="PF21959"/>
    </source>
</evidence>
<dbReference type="Proteomes" id="UP000241964">
    <property type="component" value="Unassembled WGS sequence"/>
</dbReference>
<name>A0A2P8GC86_9BACT</name>
<dbReference type="Pfam" id="PF17963">
    <property type="entry name" value="Big_9"/>
    <property type="match status" value="1"/>
</dbReference>
<dbReference type="NCBIfam" id="TIGR04183">
    <property type="entry name" value="Por_Secre_tail"/>
    <property type="match status" value="1"/>
</dbReference>
<dbReference type="InterPro" id="IPR026444">
    <property type="entry name" value="Secre_tail"/>
</dbReference>
<feature type="domain" description="Secretion system C-terminal sorting" evidence="1">
    <location>
        <begin position="963"/>
        <end position="1034"/>
    </location>
</feature>
<gene>
    <name evidence="3" type="ORF">CLV60_103460</name>
</gene>
<accession>A0A2P8GC86</accession>
<dbReference type="Gene3D" id="2.60.40.10">
    <property type="entry name" value="Immunoglobulins"/>
    <property type="match status" value="1"/>
</dbReference>
<sequence>MNRLSLADYQVVTSVLCPSETQKELLLKSIYSMKNVYTSTDLLTRRFSRFILAAILTLKALSFANAQSCPDPGGGTQWYFFDEGSDGGNFFPETVPAGKTGSGRATSGKFNLEATMNAIYPLRSATIIPELSDGTTGKVVLRFDFLDMAPSSVIKIYPGTLASGAPAETITSANASGYLLQTRTYTGPITVTFESPVASSGGDFKIYIPYTTGDQVATSAFGFRVAYWKKFITPNSYVAMDSYPEEAAPIATAYFDGNKNLVSSEISFCIDYGKPAPSMANSNYIGEVIFSPSVRPDLDKSGSADAVDQLKAARLVYIMNNIPTPPTTYANFMAVQSAVNSTTGSDYAVHYSGLHGDAIDAIPSLPSPAEPVFSITGPGSPAVAGTAQNFTVDLTDDGGHPRIFKLELPAGITLNSVTGASYDAGNGTITFASSPASATVSVTNQVNTTATLRVVYDQPGFWNVKNLIIYEPCSGLDDFQGFIGLSKGDVTRPFREATGSWIAQPAFPCSELSYVIGNRNIGGSNVSDGYTLDLSSGVTTLGKQTLIEGPNAFINAIGYNTVDNYIWGFRYGTNQLVRIGSDWSVTFHDVTGFPSPVPGYATGDVSPNGILYLYASNSSQITKVDLNPGSANYLTAVTLPTTPTDLNDWSFNPTNGLLYGFGTSKVLYQFDPATGNRTTLGSVTGAGIETSTYTGAFGTAFFDTDGDMYVGNNGSGAIFKISAPLTNLTASLFSTASGVTPGDGARCPSAIVNDPPVAVNDDGTTTCNVVTVNVLGNDIAGSAPLVPASVKLITPGSLARVTTLNVAGEGQYNVDPVSGAVSFTPLNGLRDTVSIDYVVTDGNGLESIATLTIIVDCPMPVKLVSFDARKEGNSAHLTWSTTEEVNSDRFEIERSTNGKVWVKIGSVRSNGESSILRNYAYTDNSPQNGQNLYRLRMVDTDGTYAFSSIRMVSVENGAVQIAVYPNPVQDELTIEGLSGAETIRILDVSGRIVTQDRNGTDQTTHKLGIRYLSNGIYVINVQMRDGSTVSRKLVKNK</sequence>
<dbReference type="InterPro" id="IPR013783">
    <property type="entry name" value="Ig-like_fold"/>
</dbReference>
<dbReference type="EMBL" id="PYAS01000003">
    <property type="protein sequence ID" value="PSL31594.1"/>
    <property type="molecule type" value="Genomic_DNA"/>
</dbReference>
<reference evidence="3 4" key="1">
    <citation type="submission" date="2018-03" db="EMBL/GenBank/DDBJ databases">
        <title>Genomic Encyclopedia of Archaeal and Bacterial Type Strains, Phase II (KMG-II): from individual species to whole genera.</title>
        <authorList>
            <person name="Goeker M."/>
        </authorList>
    </citation>
    <scope>NUCLEOTIDE SEQUENCE [LARGE SCALE GENOMIC DNA]</scope>
    <source>
        <strain evidence="3 4">DSM 29057</strain>
    </source>
</reference>